<dbReference type="InterPro" id="IPR005959">
    <property type="entry name" value="Fumarylacetoacetase"/>
</dbReference>
<dbReference type="InterPro" id="IPR011234">
    <property type="entry name" value="Fumarylacetoacetase-like_C"/>
</dbReference>
<dbReference type="Pfam" id="PF09298">
    <property type="entry name" value="FAA_hydrolase_N"/>
    <property type="match status" value="1"/>
</dbReference>
<dbReference type="GO" id="GO:0046872">
    <property type="term" value="F:metal ion binding"/>
    <property type="evidence" value="ECO:0007669"/>
    <property type="project" value="UniProtKB-UniRule"/>
</dbReference>
<evidence type="ECO:0000313" key="17">
    <source>
        <dbReference type="Proteomes" id="UP000717696"/>
    </source>
</evidence>
<dbReference type="AlphaFoldDB" id="A0A9P9EMT1"/>
<feature type="binding site" evidence="11">
    <location>
        <position position="363"/>
    </location>
    <ligand>
        <name>substrate</name>
    </ligand>
</feature>
<keyword evidence="6 12" id="KW-0106">Calcium</keyword>
<proteinExistence type="inferred from homology"/>
<evidence type="ECO:0000256" key="11">
    <source>
        <dbReference type="PIRSR" id="PIRSR605959-2"/>
    </source>
</evidence>
<feature type="active site" description="Proton acceptor" evidence="10">
    <location>
        <position position="142"/>
    </location>
</feature>
<feature type="binding site" evidence="12">
    <location>
        <position position="239"/>
    </location>
    <ligand>
        <name>Ca(2+)</name>
        <dbReference type="ChEBI" id="CHEBI:29108"/>
    </ligand>
</feature>
<dbReference type="InterPro" id="IPR015377">
    <property type="entry name" value="Fumarylacetoacetase_N"/>
</dbReference>
<dbReference type="GO" id="GO:0016853">
    <property type="term" value="F:isomerase activity"/>
    <property type="evidence" value="ECO:0007669"/>
    <property type="project" value="UniProtKB-KW"/>
</dbReference>
<comment type="cofactor">
    <cofactor evidence="13">
        <name>Mg(2+)</name>
        <dbReference type="ChEBI" id="CHEBI:18420"/>
    </cofactor>
    <cofactor evidence="13">
        <name>Ca(2+)</name>
        <dbReference type="ChEBI" id="CHEBI:29108"/>
    </cofactor>
</comment>
<dbReference type="EMBL" id="JAGMUU010000014">
    <property type="protein sequence ID" value="KAH7139962.1"/>
    <property type="molecule type" value="Genomic_DNA"/>
</dbReference>
<dbReference type="PANTHER" id="PTHR43069:SF5">
    <property type="entry name" value="FUMARYLACETOACETASE"/>
    <property type="match status" value="1"/>
</dbReference>
<evidence type="ECO:0000313" key="16">
    <source>
        <dbReference type="EMBL" id="KAH7139962.1"/>
    </source>
</evidence>
<feature type="domain" description="Fumarylacetoacetase N-terminal" evidence="15">
    <location>
        <begin position="17"/>
        <end position="127"/>
    </location>
</feature>
<dbReference type="GO" id="GO:0006572">
    <property type="term" value="P:L-tyrosine catabolic process"/>
    <property type="evidence" value="ECO:0007669"/>
    <property type="project" value="UniProtKB-UniRule"/>
</dbReference>
<feature type="binding site" evidence="12">
    <location>
        <position position="205"/>
    </location>
    <ligand>
        <name>Ca(2+)</name>
        <dbReference type="ChEBI" id="CHEBI:29108"/>
    </ligand>
</feature>
<dbReference type="EC" id="3.7.1.2" evidence="3 13"/>
<evidence type="ECO:0000256" key="7">
    <source>
        <dbReference type="ARBA" id="ARBA00022842"/>
    </source>
</evidence>
<feature type="binding site" evidence="12">
    <location>
        <position position="259"/>
    </location>
    <ligand>
        <name>Mg(2+)</name>
        <dbReference type="ChEBI" id="CHEBI:18420"/>
    </ligand>
</feature>
<evidence type="ECO:0000256" key="13">
    <source>
        <dbReference type="RuleBase" id="RU366008"/>
    </source>
</evidence>
<protein>
    <recommendedName>
        <fullName evidence="3 13">Fumarylacetoacetase</fullName>
        <ecNumber evidence="3 13">3.7.1.2</ecNumber>
    </recommendedName>
    <alternativeName>
        <fullName evidence="13">Fumarylacetoacetate hydrolase</fullName>
    </alternativeName>
</protein>
<feature type="binding site" evidence="11">
    <location>
        <position position="246"/>
    </location>
    <ligand>
        <name>substrate</name>
    </ligand>
</feature>
<keyword evidence="17" id="KW-1185">Reference proteome</keyword>
<evidence type="ECO:0000259" key="14">
    <source>
        <dbReference type="Pfam" id="PF01557"/>
    </source>
</evidence>
<feature type="binding site" evidence="12">
    <location>
        <position position="207"/>
    </location>
    <ligand>
        <name>Ca(2+)</name>
        <dbReference type="ChEBI" id="CHEBI:29108"/>
    </ligand>
</feature>
<dbReference type="Gene3D" id="2.30.30.230">
    <property type="entry name" value="Fumarylacetoacetase, N-terminal domain"/>
    <property type="match status" value="1"/>
</dbReference>
<dbReference type="OrthoDB" id="9971669at2759"/>
<dbReference type="SUPFAM" id="SSF56529">
    <property type="entry name" value="FAH"/>
    <property type="match status" value="1"/>
</dbReference>
<feature type="binding site" evidence="12">
    <location>
        <position position="135"/>
    </location>
    <ligand>
        <name>Ca(2+)</name>
        <dbReference type="ChEBI" id="CHEBI:29108"/>
    </ligand>
</feature>
<evidence type="ECO:0000256" key="10">
    <source>
        <dbReference type="PIRSR" id="PIRSR605959-1"/>
    </source>
</evidence>
<reference evidence="16" key="1">
    <citation type="journal article" date="2021" name="Nat. Commun.">
        <title>Genetic determinants of endophytism in the Arabidopsis root mycobiome.</title>
        <authorList>
            <person name="Mesny F."/>
            <person name="Miyauchi S."/>
            <person name="Thiergart T."/>
            <person name="Pickel B."/>
            <person name="Atanasova L."/>
            <person name="Karlsson M."/>
            <person name="Huettel B."/>
            <person name="Barry K.W."/>
            <person name="Haridas S."/>
            <person name="Chen C."/>
            <person name="Bauer D."/>
            <person name="Andreopoulos W."/>
            <person name="Pangilinan J."/>
            <person name="LaButti K."/>
            <person name="Riley R."/>
            <person name="Lipzen A."/>
            <person name="Clum A."/>
            <person name="Drula E."/>
            <person name="Henrissat B."/>
            <person name="Kohler A."/>
            <person name="Grigoriev I.V."/>
            <person name="Martin F.M."/>
            <person name="Hacquard S."/>
        </authorList>
    </citation>
    <scope>NUCLEOTIDE SEQUENCE</scope>
    <source>
        <strain evidence="16">MPI-CAGE-AT-0021</strain>
    </source>
</reference>
<dbReference type="SUPFAM" id="SSF63433">
    <property type="entry name" value="Fumarylacetoacetate hydrolase, FAH, N-terminal domain"/>
    <property type="match status" value="1"/>
</dbReference>
<dbReference type="InterPro" id="IPR036663">
    <property type="entry name" value="Fumarylacetoacetase_C_sf"/>
</dbReference>
<comment type="pathway">
    <text evidence="1 13">Amino-acid degradation; L-phenylalanine degradation; acetoacetate and fumarate from L-phenylalanine: step 6/6.</text>
</comment>
<dbReference type="GO" id="GO:0006559">
    <property type="term" value="P:L-phenylalanine catabolic process"/>
    <property type="evidence" value="ECO:0007669"/>
    <property type="project" value="UniProtKB-UniRule"/>
</dbReference>
<organism evidence="16 17">
    <name type="scientific">Dactylonectria estremocensis</name>
    <dbReference type="NCBI Taxonomy" id="1079267"/>
    <lineage>
        <taxon>Eukaryota</taxon>
        <taxon>Fungi</taxon>
        <taxon>Dikarya</taxon>
        <taxon>Ascomycota</taxon>
        <taxon>Pezizomycotina</taxon>
        <taxon>Sordariomycetes</taxon>
        <taxon>Hypocreomycetidae</taxon>
        <taxon>Hypocreales</taxon>
        <taxon>Nectriaceae</taxon>
        <taxon>Dactylonectria</taxon>
    </lineage>
</organism>
<dbReference type="PANTHER" id="PTHR43069">
    <property type="entry name" value="FUMARYLACETOACETASE"/>
    <property type="match status" value="1"/>
</dbReference>
<comment type="caution">
    <text evidence="16">The sequence shown here is derived from an EMBL/GenBank/DDBJ whole genome shotgun (WGS) entry which is preliminary data.</text>
</comment>
<comment type="catalytic activity">
    <reaction evidence="13">
        <text>4-fumarylacetoacetate + H2O = acetoacetate + fumarate + H(+)</text>
        <dbReference type="Rhea" id="RHEA:10244"/>
        <dbReference type="ChEBI" id="CHEBI:13705"/>
        <dbReference type="ChEBI" id="CHEBI:15377"/>
        <dbReference type="ChEBI" id="CHEBI:15378"/>
        <dbReference type="ChEBI" id="CHEBI:18034"/>
        <dbReference type="ChEBI" id="CHEBI:29806"/>
        <dbReference type="EC" id="3.7.1.2"/>
    </reaction>
</comment>
<dbReference type="InterPro" id="IPR036462">
    <property type="entry name" value="Fumarylacetoacetase_N_sf"/>
</dbReference>
<dbReference type="GO" id="GO:0004334">
    <property type="term" value="F:fumarylacetoacetase activity"/>
    <property type="evidence" value="ECO:0007669"/>
    <property type="project" value="UniProtKB-UniRule"/>
</dbReference>
<evidence type="ECO:0000256" key="12">
    <source>
        <dbReference type="PIRSR" id="PIRSR605959-3"/>
    </source>
</evidence>
<name>A0A9P9EMT1_9HYPO</name>
<feature type="domain" description="Fumarylacetoacetase-like C-terminal" evidence="14">
    <location>
        <begin position="133"/>
        <end position="427"/>
    </location>
</feature>
<dbReference type="Gene3D" id="3.90.850.10">
    <property type="entry name" value="Fumarylacetoacetase-like, C-terminal domain"/>
    <property type="match status" value="1"/>
</dbReference>
<accession>A0A9P9EMT1</accession>
<dbReference type="Pfam" id="PF01557">
    <property type="entry name" value="FAA_hydrolase"/>
    <property type="match status" value="1"/>
</dbReference>
<comment type="similarity">
    <text evidence="2 13">Belongs to the FAH family.</text>
</comment>
<evidence type="ECO:0000256" key="6">
    <source>
        <dbReference type="ARBA" id="ARBA00022837"/>
    </source>
</evidence>
<evidence type="ECO:0000256" key="1">
    <source>
        <dbReference type="ARBA" id="ARBA00004782"/>
    </source>
</evidence>
<evidence type="ECO:0000256" key="4">
    <source>
        <dbReference type="ARBA" id="ARBA00022723"/>
    </source>
</evidence>
<evidence type="ECO:0000256" key="2">
    <source>
        <dbReference type="ARBA" id="ARBA00010211"/>
    </source>
</evidence>
<keyword evidence="4 12" id="KW-0479">Metal-binding</keyword>
<gene>
    <name evidence="16" type="ORF">B0J13DRAFT_596876</name>
</gene>
<evidence type="ECO:0000256" key="8">
    <source>
        <dbReference type="ARBA" id="ARBA00022878"/>
    </source>
</evidence>
<evidence type="ECO:0000256" key="9">
    <source>
        <dbReference type="ARBA" id="ARBA00023232"/>
    </source>
</evidence>
<feature type="binding site" evidence="12">
    <location>
        <position position="239"/>
    </location>
    <ligand>
        <name>Mg(2+)</name>
        <dbReference type="ChEBI" id="CHEBI:18420"/>
    </ligand>
</feature>
<sequence length="434" mass="46587">MSSWPIEIPQGSPFTRANVPFGVFSTLQKPQKRVGAAIGEAIIDLSVLERSGRLNACLYSDQSSRDAGSIFEQDSLNKFASLPLSTRCHVRHTLIEWLGSPESPLFSDSSSDEDVFVPMKSAKMHLPFGIGAFTDFMCADTHVSNCSRLAGATTPPGHYAMPLGYNSRASSVIVGSKPVHRPRAIIPTGEVGIYTFGPSRRMDYEAELGFFVSKPVPKGEIITADQAEDHIFGFVILNDWSARDAQFAEMTPLGPFNGKAFATSISPWVVTLDALRGARCASSAVDLTTGGTTGAAHLRHEEAESTWNMQIEVSVYRPSCSTEPILMSRSNLRDLRWSPGQMLAHLASSACGLNTGDLIGTGTISSPGDALSLRTLGCLFELTEGGRIATEGVKGDKLTWLQDEDEVSMTVIAGEDGIGLGTMRGRLVGPRAVL</sequence>
<keyword evidence="16" id="KW-0413">Isomerase</keyword>
<keyword evidence="5 13" id="KW-0378">Hydrolase</keyword>
<dbReference type="Proteomes" id="UP000717696">
    <property type="component" value="Unassembled WGS sequence"/>
</dbReference>
<evidence type="ECO:0000256" key="5">
    <source>
        <dbReference type="ARBA" id="ARBA00022801"/>
    </source>
</evidence>
<keyword evidence="9 13" id="KW-0585">Phenylalanine catabolism</keyword>
<feature type="binding site" evidence="12">
    <location>
        <position position="263"/>
    </location>
    <ligand>
        <name>Mg(2+)</name>
        <dbReference type="ChEBI" id="CHEBI:18420"/>
    </ligand>
</feature>
<evidence type="ECO:0000259" key="15">
    <source>
        <dbReference type="Pfam" id="PF09298"/>
    </source>
</evidence>
<dbReference type="GO" id="GO:1902000">
    <property type="term" value="P:homogentisate catabolic process"/>
    <property type="evidence" value="ECO:0007669"/>
    <property type="project" value="TreeGrafter"/>
</dbReference>
<keyword evidence="7 12" id="KW-0460">Magnesium</keyword>
<evidence type="ECO:0000256" key="3">
    <source>
        <dbReference type="ARBA" id="ARBA00012094"/>
    </source>
</evidence>
<keyword evidence="8 13" id="KW-0828">Tyrosine catabolism</keyword>